<feature type="region of interest" description="Disordered" evidence="1">
    <location>
        <begin position="1498"/>
        <end position="1662"/>
    </location>
</feature>
<accession>A0ABR3C6I5</accession>
<dbReference type="PANTHER" id="PTHR31765:SF3">
    <property type="entry name" value="TRANSLATION INITIATION FACTOR IF-2"/>
    <property type="match status" value="1"/>
</dbReference>
<dbReference type="PANTHER" id="PTHR31765">
    <property type="entry name" value="PROTEIN CBG12783"/>
    <property type="match status" value="1"/>
</dbReference>
<feature type="transmembrane region" description="Helical" evidence="2">
    <location>
        <begin position="2535"/>
        <end position="2555"/>
    </location>
</feature>
<feature type="transmembrane region" description="Helical" evidence="2">
    <location>
        <begin position="2340"/>
        <end position="2361"/>
    </location>
</feature>
<feature type="compositionally biased region" description="Acidic residues" evidence="1">
    <location>
        <begin position="642"/>
        <end position="651"/>
    </location>
</feature>
<evidence type="ECO:0000256" key="2">
    <source>
        <dbReference type="SAM" id="Phobius"/>
    </source>
</evidence>
<feature type="compositionally biased region" description="Basic and acidic residues" evidence="1">
    <location>
        <begin position="83"/>
        <end position="96"/>
    </location>
</feature>
<name>A0ABR3C6I5_9TREE</name>
<reference evidence="3 4" key="2">
    <citation type="submission" date="2024-01" db="EMBL/GenBank/DDBJ databases">
        <title>Comparative genomics of Cryptococcus and Kwoniella reveals pathogenesis evolution and contrasting modes of karyotype evolution via chromosome fusion or intercentromeric recombination.</title>
        <authorList>
            <person name="Coelho M.A."/>
            <person name="David-Palma M."/>
            <person name="Shea T."/>
            <person name="Bowers K."/>
            <person name="Mcginley-Smith S."/>
            <person name="Mohammad A.W."/>
            <person name="Gnirke A."/>
            <person name="Yurkov A.M."/>
            <person name="Nowrousian M."/>
            <person name="Sun S."/>
            <person name="Cuomo C.A."/>
            <person name="Heitman J."/>
        </authorList>
    </citation>
    <scope>NUCLEOTIDE SEQUENCE [LARGE SCALE GENOMIC DNA]</scope>
    <source>
        <strain evidence="3 4">IND107</strain>
    </source>
</reference>
<feature type="compositionally biased region" description="Basic and acidic residues" evidence="1">
    <location>
        <begin position="2174"/>
        <end position="2215"/>
    </location>
</feature>
<evidence type="ECO:0000256" key="1">
    <source>
        <dbReference type="SAM" id="MobiDB-lite"/>
    </source>
</evidence>
<protein>
    <submittedName>
        <fullName evidence="3">Uncharacterized protein</fullName>
    </submittedName>
</protein>
<keyword evidence="2" id="KW-1133">Transmembrane helix</keyword>
<feature type="compositionally biased region" description="Acidic residues" evidence="1">
    <location>
        <begin position="702"/>
        <end position="716"/>
    </location>
</feature>
<feature type="compositionally biased region" description="Basic and acidic residues" evidence="1">
    <location>
        <begin position="1985"/>
        <end position="2021"/>
    </location>
</feature>
<reference evidence="4" key="1">
    <citation type="submission" date="2015-01" db="EMBL/GenBank/DDBJ databases">
        <title>The Genome Sequence of Cryptococcus gattii MMRL2647.</title>
        <authorList>
            <consortium name="The Broad Institute Genomics Platform"/>
            <person name="Cuomo C."/>
            <person name="Litvintseva A."/>
            <person name="Chen Y."/>
            <person name="Heitman J."/>
            <person name="Sun S."/>
            <person name="Springer D."/>
            <person name="Dromer F."/>
            <person name="Young S."/>
            <person name="Zeng Q."/>
            <person name="Gargeya S."/>
            <person name="Abouelleil A."/>
            <person name="Alvarado L."/>
            <person name="Chapman S.B."/>
            <person name="Gainer-Dewar J."/>
            <person name="Goldberg J."/>
            <person name="Griggs A."/>
            <person name="Gujja S."/>
            <person name="Hansen M."/>
            <person name="Howarth C."/>
            <person name="Imamovic A."/>
            <person name="Larimer J."/>
            <person name="Murphy C."/>
            <person name="Naylor J."/>
            <person name="Pearson M."/>
            <person name="Priest M."/>
            <person name="Roberts A."/>
            <person name="Saif S."/>
            <person name="Shea T."/>
            <person name="Sykes S."/>
            <person name="Wortman J."/>
            <person name="Nusbaum C."/>
            <person name="Birren B."/>
        </authorList>
    </citation>
    <scope>NUCLEOTIDE SEQUENCE [LARGE SCALE GENOMIC DNA]</scope>
    <source>
        <strain evidence="4">IND107</strain>
    </source>
</reference>
<feature type="transmembrane region" description="Helical" evidence="2">
    <location>
        <begin position="12"/>
        <end position="30"/>
    </location>
</feature>
<gene>
    <name evidence="3" type="ORF">I308_100757</name>
</gene>
<feature type="compositionally biased region" description="Basic residues" evidence="1">
    <location>
        <begin position="2148"/>
        <end position="2161"/>
    </location>
</feature>
<feature type="region of interest" description="Disordered" evidence="1">
    <location>
        <begin position="998"/>
        <end position="1041"/>
    </location>
</feature>
<feature type="compositionally biased region" description="Polar residues" evidence="1">
    <location>
        <begin position="1538"/>
        <end position="1551"/>
    </location>
</feature>
<keyword evidence="2" id="KW-0812">Transmembrane</keyword>
<dbReference type="RefSeq" id="XP_066617223.1">
    <property type="nucleotide sequence ID" value="XM_066755322.1"/>
</dbReference>
<sequence length="2631" mass="294421">MTDPDTAAREAITIVSVLALFLIASIFIFVTGGRRKKSQSDVPDNGSSQIPLDSPGDNGINEEQRRRRKKPGKKKRDGKRKKKDNERWRDRNEGGTKSDGGSSDAGDDGSDDGSDHGRRRGSSTTPPGFSDLSSADTIGGGGLDNPPHGPPDIRAGTMENVFRIADDLTLTVQSNLDDRYRIRTIYQGDSDDSALEGGSWPRRSDGPEGGAGAIRIPQSSEILPPFTLGVPATPLTPGSLPALNLLPITPGPLTQSQHSPSIPATPVSAYPPVTATLEHANPILFSDVFEDGLDPWAYTSAAPTKTTFTAEDLGWYNQRKETTKPMALSDVFDVPVLDEALGSPELDTINKHAPRMLGHLDRNHTHTRNAGDGAAGSPRIETSGAWGELSPIDLNPIYVRDPKDRDNDSTPILLSSLKTPNAIDKVRQKAVHQEQKVEANDKKRTEVITPHSAIKMPMTSKLRFGEVSSGPITSAGIEEVDRARLKKKNDSDMKVKIKNVKKKETASEPQQEVEKKKKCGTPKKALAIFEDDDIVKDEKPKGKLKEKEEIKKTAEKKEENPKKGKKLKEMEILVEDPETNEIVKKKSLKETEESEDEKMKTETSSKKDRAKNDNRTEHKVPKANTRKEKKKIENREQLNGSETEEEEEVEGEQGKKGDNDRKDKKQKNKLKKKKTTKDENEEAAEGGKKKREKKRKEKVGTDEDDEIDEEEGEEEQEGGKKVKKAIKLKKKANAASVEEDEKDMTSRKKGAKKKSMKRRDDAEDQVQNESSDQAVYEKYTDSDGEKRLRRVPIVAERRIKRKPKKNKQRMADASQYNRYNDDEEEMDEVQETAPAKLRKAPKQQQQSQIMRQGRTLQDEHFLEDRAPINFTMPDRINQLQSPRHQHRYKELQSRIGNIENDYDDPNLTTKERHDIANRRLRMLFNQRATEKETEELQRLMAEGSQRNVEDSAGVARERKSLRETIKGKFAETVEAKREDLQTDGPNIRLSTGHEEIALEDNVGTTAEVRQPTKPQRKRTLQSQDATVLEPTSTNADNHKTYVSPSTVATEGLWAGDSQEKPKEREIDPRLNLMAFRRPGQMADPRQLVQTPRALAPSARSMKEMEANRLYLRQKRHPTEEETGAEYDAKKDQGPFVSSVFALSHSVTGISMKTDATDGAELSLTLTGEVGPHVASSPNHENPAEAAGLAAMRDNDRLQEIRPLAFGPEQESDESQSMTDSRCISDTTKFEAAESRSDQLLALNNMHRRPSEDVRQEKDALKDDDHLAQLTTAGRFTELQSPSANSDNQIITNSHAIARLPTPLMVASNELQNISDNRPPVDHYEPMDQEMEIHQQTDYLPVDMVKGTDEGMFTKSGTTIEGWRKPMAIVDSASSCEKESGQAIGTELIPSNSASRERCRERRKQALDSDPIIPIIRSGTTTAASEAIISLTARQQAPPIGNREAQMDFQPSSDNARQIPNVDRNRPVLDLTNLSEEQIAEYELTGNLPPTLQADYDLEEHSDDESATKTVQSGVKSGRRGQTALNYMLQDDEEKKTESQIATHNRAPSQSIPERPELGSVPFHNPQTMEERSFQLVSSKGALPERGREPQKPASSLGQYEPDREEEAGVDGNALVRSNDILGGRGRPQLDFNPSEDLERIQEAGTDLITAKGERRRPEGFDNPCSFDSVSYKDHQAQAHVDLSLLSETDKYDEVDVEPPINEGRQRLLRETAYYSDESRHEESGKRATEATKVNVKPLQCRQDVIESDREVADTDILREAIPRSREKLTDSISPDEGNVTVPRRRTVPTRIVTSAPTDSDGESIPLLSGSTAINSSDEEELASQTAHQRANIKNMEADQTVAIKNAVADNPELAREYQEAKLRQPKGIDTGINQRNGHARRRQNKGVNGSDTDAEDFDRVRPQNRPPMREWALGYESDSTNDTASIHIDSDEDTNAPASQQISRCPPSQLSPRRRPSQAQEPSSPDSLKPRIETFPSENEDEGSMESRNRTPAEIVRDHWRNQSDRERQQRANEGEAHKPPSQDAGNYQQSDDERAPANSQSQEKTADSAGRPPTRRQSEGDISPKKEDDPVSPLSPDSKNIVDQRRAKQQEREIISDDDSSDVSHEHGVEGQQRVATPLEKPYRPEDDLPSSKTQPEGSQQMDQNRNKHRRFGHENRRGRKENSDEEIIPKMSKKELRKQRLEENVKSREAAEGKENGIGEIKDGEIKDKGEKSKVKKRKQGDDLRSQDAGGVYGKVTGNDEKNGISKSLYYSRVALGPVDLVKASWHILKTAPVWSFFTAAALAIYIEASRQLFEMLSVAARTTVLTKRATSNSIPVDLSITQSWFSDLVKNLSFDPIAFFAFISMWSIICIPIMGILIHNTLSVAAEPKRTSYWKQMWRNFKEYGQGSLQVLIMGRHFSAPRVFWRRSTRWTYLRILIFSIQLAGIVLIIRQAMSLIYMVGTGSSTSFSNLPDVASSQKAIKEAAESLDAEGVFVILNFLFFLFLLTIAGSWHALLHPRTGSLSRKSPSKTADKKSDNGRQGQFYLPGVRTALKWLFILVIIVAFTASLLYFRNIASYIAQQSGDKANSDVVILGVNFIFMILMAAMGYVVHELDKIWIGRLKGKYWGKSGKGFRLLDCRRGKDESMV</sequence>
<feature type="compositionally biased region" description="Polar residues" evidence="1">
    <location>
        <begin position="124"/>
        <end position="136"/>
    </location>
</feature>
<dbReference type="Proteomes" id="UP000054399">
    <property type="component" value="Unassembled WGS sequence"/>
</dbReference>
<evidence type="ECO:0000313" key="4">
    <source>
        <dbReference type="Proteomes" id="UP000054399"/>
    </source>
</evidence>
<proteinExistence type="predicted"/>
<organism evidence="3 4">
    <name type="scientific">Cryptococcus tetragattii IND107</name>
    <dbReference type="NCBI Taxonomy" id="1296105"/>
    <lineage>
        <taxon>Eukaryota</taxon>
        <taxon>Fungi</taxon>
        <taxon>Dikarya</taxon>
        <taxon>Basidiomycota</taxon>
        <taxon>Agaricomycotina</taxon>
        <taxon>Tremellomycetes</taxon>
        <taxon>Tremellales</taxon>
        <taxon>Cryptococcaceae</taxon>
        <taxon>Cryptococcus</taxon>
        <taxon>Cryptococcus gattii species complex</taxon>
    </lineage>
</organism>
<feature type="region of interest" description="Disordered" evidence="1">
    <location>
        <begin position="1854"/>
        <end position="2237"/>
    </location>
</feature>
<feature type="compositionally biased region" description="Basic residues" evidence="1">
    <location>
        <begin position="66"/>
        <end position="82"/>
    </location>
</feature>
<feature type="compositionally biased region" description="Basic and acidic residues" evidence="1">
    <location>
        <begin position="536"/>
        <end position="571"/>
    </location>
</feature>
<keyword evidence="2" id="KW-0472">Membrane</keyword>
<feature type="compositionally biased region" description="Basic and acidic residues" evidence="1">
    <location>
        <begin position="581"/>
        <end position="620"/>
    </location>
</feature>
<feature type="region of interest" description="Disordered" evidence="1">
    <location>
        <begin position="33"/>
        <end position="155"/>
    </location>
</feature>
<feature type="transmembrane region" description="Helical" evidence="2">
    <location>
        <begin position="2575"/>
        <end position="2594"/>
    </location>
</feature>
<feature type="compositionally biased region" description="Basic residues" evidence="1">
    <location>
        <begin position="798"/>
        <end position="808"/>
    </location>
</feature>
<feature type="compositionally biased region" description="Basic residues" evidence="1">
    <location>
        <begin position="664"/>
        <end position="675"/>
    </location>
</feature>
<feature type="compositionally biased region" description="Basic residues" evidence="1">
    <location>
        <begin position="721"/>
        <end position="732"/>
    </location>
</feature>
<feature type="region of interest" description="Disordered" evidence="1">
    <location>
        <begin position="362"/>
        <end position="387"/>
    </location>
</feature>
<dbReference type="GeneID" id="91987615"/>
<feature type="region of interest" description="Disordered" evidence="1">
    <location>
        <begin position="189"/>
        <end position="213"/>
    </location>
</feature>
<feature type="compositionally biased region" description="Basic and acidic residues" evidence="1">
    <location>
        <begin position="2081"/>
        <end position="2096"/>
    </location>
</feature>
<feature type="transmembrane region" description="Helical" evidence="2">
    <location>
        <begin position="2419"/>
        <end position="2443"/>
    </location>
</feature>
<comment type="caution">
    <text evidence="3">The sequence shown here is derived from an EMBL/GenBank/DDBJ whole genome shotgun (WGS) entry which is preliminary data.</text>
</comment>
<feature type="compositionally biased region" description="Polar residues" evidence="1">
    <location>
        <begin position="1020"/>
        <end position="1041"/>
    </location>
</feature>
<feature type="region of interest" description="Disordered" evidence="1">
    <location>
        <begin position="500"/>
        <end position="858"/>
    </location>
</feature>
<feature type="compositionally biased region" description="Polar residues" evidence="1">
    <location>
        <begin position="40"/>
        <end position="51"/>
    </location>
</feature>
<feature type="compositionally biased region" description="Basic and acidic residues" evidence="1">
    <location>
        <begin position="652"/>
        <end position="663"/>
    </location>
</feature>
<feature type="region of interest" description="Disordered" evidence="1">
    <location>
        <begin position="1767"/>
        <end position="1828"/>
    </location>
</feature>
<feature type="compositionally biased region" description="Basic and acidic residues" evidence="1">
    <location>
        <begin position="2057"/>
        <end position="2070"/>
    </location>
</feature>
<feature type="compositionally biased region" description="Acidic residues" evidence="1">
    <location>
        <begin position="821"/>
        <end position="830"/>
    </location>
</feature>
<evidence type="ECO:0000313" key="3">
    <source>
        <dbReference type="EMBL" id="KAL0255946.1"/>
    </source>
</evidence>
<feature type="compositionally biased region" description="Polar residues" evidence="1">
    <location>
        <begin position="2132"/>
        <end position="2145"/>
    </location>
</feature>
<keyword evidence="4" id="KW-1185">Reference proteome</keyword>
<feature type="compositionally biased region" description="Basic residues" evidence="1">
    <location>
        <begin position="688"/>
        <end position="697"/>
    </location>
</feature>
<feature type="transmembrane region" description="Helical" evidence="2">
    <location>
        <begin position="2476"/>
        <end position="2499"/>
    </location>
</feature>
<dbReference type="EMBL" id="ATAM02000001">
    <property type="protein sequence ID" value="KAL0255946.1"/>
    <property type="molecule type" value="Genomic_DNA"/>
</dbReference>
<feature type="compositionally biased region" description="Basic residues" evidence="1">
    <location>
        <begin position="747"/>
        <end position="757"/>
    </location>
</feature>